<protein>
    <submittedName>
        <fullName evidence="1">Uncharacterized protein</fullName>
    </submittedName>
</protein>
<gene>
    <name evidence="1" type="ORF">LOK49_LG01G01463</name>
</gene>
<dbReference type="EMBL" id="CM045758">
    <property type="protein sequence ID" value="KAI8032677.1"/>
    <property type="molecule type" value="Genomic_DNA"/>
</dbReference>
<evidence type="ECO:0000313" key="1">
    <source>
        <dbReference type="EMBL" id="KAI8032677.1"/>
    </source>
</evidence>
<reference evidence="1 2" key="1">
    <citation type="journal article" date="2022" name="Plant J.">
        <title>Chromosome-level genome of Camellia lanceoleosa provides a valuable resource for understanding genome evolution and self-incompatibility.</title>
        <authorList>
            <person name="Gong W."/>
            <person name="Xiao S."/>
            <person name="Wang L."/>
            <person name="Liao Z."/>
            <person name="Chang Y."/>
            <person name="Mo W."/>
            <person name="Hu G."/>
            <person name="Li W."/>
            <person name="Zhao G."/>
            <person name="Zhu H."/>
            <person name="Hu X."/>
            <person name="Ji K."/>
            <person name="Xiang X."/>
            <person name="Song Q."/>
            <person name="Yuan D."/>
            <person name="Jin S."/>
            <person name="Zhang L."/>
        </authorList>
    </citation>
    <scope>NUCLEOTIDE SEQUENCE [LARGE SCALE GENOMIC DNA]</scope>
    <source>
        <strain evidence="1">SQ_2022a</strain>
    </source>
</reference>
<organism evidence="1 2">
    <name type="scientific">Camellia lanceoleosa</name>
    <dbReference type="NCBI Taxonomy" id="1840588"/>
    <lineage>
        <taxon>Eukaryota</taxon>
        <taxon>Viridiplantae</taxon>
        <taxon>Streptophyta</taxon>
        <taxon>Embryophyta</taxon>
        <taxon>Tracheophyta</taxon>
        <taxon>Spermatophyta</taxon>
        <taxon>Magnoliopsida</taxon>
        <taxon>eudicotyledons</taxon>
        <taxon>Gunneridae</taxon>
        <taxon>Pentapetalae</taxon>
        <taxon>asterids</taxon>
        <taxon>Ericales</taxon>
        <taxon>Theaceae</taxon>
        <taxon>Camellia</taxon>
    </lineage>
</organism>
<accession>A0ACC0J4S1</accession>
<comment type="caution">
    <text evidence="1">The sequence shown here is derived from an EMBL/GenBank/DDBJ whole genome shotgun (WGS) entry which is preliminary data.</text>
</comment>
<keyword evidence="2" id="KW-1185">Reference proteome</keyword>
<name>A0ACC0J4S1_9ERIC</name>
<proteinExistence type="predicted"/>
<dbReference type="Proteomes" id="UP001060215">
    <property type="component" value="Chromosome 1"/>
</dbReference>
<evidence type="ECO:0000313" key="2">
    <source>
        <dbReference type="Proteomes" id="UP001060215"/>
    </source>
</evidence>
<sequence length="113" mass="12487">MKVGLRMARVVGELPEVVLVAAGAKLGVGVGVGVEWGKGMNKTWVIFHIASCRHIHQTRNEEAEQRLRAKYFSTFSKYLSAIHARAENRQNNSPAAFKVSHRTVPCGPNPLHN</sequence>